<feature type="transmembrane region" description="Helical" evidence="8">
    <location>
        <begin position="96"/>
        <end position="114"/>
    </location>
</feature>
<dbReference type="GO" id="GO:0005385">
    <property type="term" value="F:zinc ion transmembrane transporter activity"/>
    <property type="evidence" value="ECO:0007669"/>
    <property type="project" value="InterPro"/>
</dbReference>
<gene>
    <name evidence="10" type="primary">czcD</name>
    <name evidence="10" type="ORF">Harman_35650</name>
</gene>
<feature type="transmembrane region" description="Helical" evidence="8">
    <location>
        <begin position="130"/>
        <end position="149"/>
    </location>
</feature>
<feature type="transmembrane region" description="Helical" evidence="8">
    <location>
        <begin position="161"/>
        <end position="183"/>
    </location>
</feature>
<sequence>MTLHEHTQEDTAEHEHPSETSGSTRRLALVAVVNFLGFVIELAGGLLFGSVALISDALHMLFDMLAYAMAFGASYTAERFEGGEAWSYGLHRLEPVAAFLNGVLLLPMVGYIVWESYQRFLEPVAINPELTLIIATGGLLVNIGSVYVLQGGEMSLNERGAFYHLLGDAGGSVAVIVSTAAVAVFDLPIADPVAAVLIGLLVLASAGNVLRESTSILLERSPVSSEELRDELTTLDGVDQIEDLHVWQVCSQLTVATVRLTDTATTLEEQRTIQSRVHDHLTGRGIDHATVELVGHTDPDTDPVGTTNHSH</sequence>
<keyword evidence="11" id="KW-1185">Reference proteome</keyword>
<dbReference type="Gene3D" id="1.20.1510.10">
    <property type="entry name" value="Cation efflux protein transmembrane domain"/>
    <property type="match status" value="1"/>
</dbReference>
<dbReference type="Proteomes" id="UP000304382">
    <property type="component" value="Unassembled WGS sequence"/>
</dbReference>
<feature type="transmembrane region" description="Helical" evidence="8">
    <location>
        <begin position="27"/>
        <end position="51"/>
    </location>
</feature>
<comment type="caution">
    <text evidence="10">The sequence shown here is derived from an EMBL/GenBank/DDBJ whole genome shotgun (WGS) entry which is preliminary data.</text>
</comment>
<evidence type="ECO:0000256" key="7">
    <source>
        <dbReference type="SAM" id="MobiDB-lite"/>
    </source>
</evidence>
<feature type="transmembrane region" description="Helical" evidence="8">
    <location>
        <begin position="57"/>
        <end position="75"/>
    </location>
</feature>
<evidence type="ECO:0000256" key="4">
    <source>
        <dbReference type="ARBA" id="ARBA00022989"/>
    </source>
</evidence>
<keyword evidence="5" id="KW-0406">Ion transport</keyword>
<evidence type="ECO:0000313" key="10">
    <source>
        <dbReference type="EMBL" id="GCF15630.1"/>
    </source>
</evidence>
<evidence type="ECO:0000259" key="9">
    <source>
        <dbReference type="Pfam" id="PF01545"/>
    </source>
</evidence>
<dbReference type="InterPro" id="IPR045316">
    <property type="entry name" value="Msc2-like"/>
</dbReference>
<name>A0A4C2EQA3_9EURY</name>
<proteinExistence type="predicted"/>
<organism evidence="10 11">
    <name type="scientific">Haloarcula mannanilytica</name>
    <dbReference type="NCBI Taxonomy" id="2509225"/>
    <lineage>
        <taxon>Archaea</taxon>
        <taxon>Methanobacteriati</taxon>
        <taxon>Methanobacteriota</taxon>
        <taxon>Stenosarchaea group</taxon>
        <taxon>Halobacteria</taxon>
        <taxon>Halobacteriales</taxon>
        <taxon>Haloarculaceae</taxon>
        <taxon>Haloarcula</taxon>
    </lineage>
</organism>
<keyword evidence="6 8" id="KW-0472">Membrane</keyword>
<dbReference type="InterPro" id="IPR058533">
    <property type="entry name" value="Cation_efflux_TM"/>
</dbReference>
<dbReference type="InterPro" id="IPR027469">
    <property type="entry name" value="Cation_efflux_TMD_sf"/>
</dbReference>
<accession>A0A4C2EQA3</accession>
<keyword evidence="3 8" id="KW-0812">Transmembrane</keyword>
<reference evidence="10 11" key="1">
    <citation type="submission" date="2019-02" db="EMBL/GenBank/DDBJ databases">
        <title>Haloarcula mannanilyticum sp. nov., a mannan degrading haloarchaeon isolated from commercial salt.</title>
        <authorList>
            <person name="Enomoto S."/>
            <person name="Shimane Y."/>
            <person name="Kamekura M."/>
            <person name="Ito T."/>
            <person name="Moriya O."/>
            <person name="Ihara K."/>
            <person name="Takahashi-Ando N."/>
            <person name="Fukushima Y."/>
            <person name="Yoshida Y."/>
            <person name="Usama R."/>
            <person name="Takai K."/>
            <person name="Minegishi H."/>
        </authorList>
    </citation>
    <scope>NUCLEOTIDE SEQUENCE [LARGE SCALE GENOMIC DNA]</scope>
    <source>
        <strain evidence="10 11">MD130-1</strain>
    </source>
</reference>
<keyword evidence="4 8" id="KW-1133">Transmembrane helix</keyword>
<evidence type="ECO:0000256" key="6">
    <source>
        <dbReference type="ARBA" id="ARBA00023136"/>
    </source>
</evidence>
<dbReference type="Pfam" id="PF01545">
    <property type="entry name" value="Cation_efflux"/>
    <property type="match status" value="1"/>
</dbReference>
<evidence type="ECO:0000313" key="11">
    <source>
        <dbReference type="Proteomes" id="UP000304382"/>
    </source>
</evidence>
<dbReference type="GeneID" id="67179743"/>
<dbReference type="OrthoDB" id="269083at2157"/>
<feature type="domain" description="Cation efflux protein transmembrane" evidence="9">
    <location>
        <begin position="29"/>
        <end position="218"/>
    </location>
</feature>
<protein>
    <submittedName>
        <fullName evidence="10">Cation transporter</fullName>
    </submittedName>
</protein>
<feature type="transmembrane region" description="Helical" evidence="8">
    <location>
        <begin position="189"/>
        <end position="210"/>
    </location>
</feature>
<feature type="region of interest" description="Disordered" evidence="7">
    <location>
        <begin position="1"/>
        <end position="21"/>
    </location>
</feature>
<evidence type="ECO:0000256" key="8">
    <source>
        <dbReference type="SAM" id="Phobius"/>
    </source>
</evidence>
<dbReference type="EMBL" id="BIXZ01000009">
    <property type="protein sequence ID" value="GCF15630.1"/>
    <property type="molecule type" value="Genomic_DNA"/>
</dbReference>
<evidence type="ECO:0000256" key="2">
    <source>
        <dbReference type="ARBA" id="ARBA00022448"/>
    </source>
</evidence>
<dbReference type="NCBIfam" id="TIGR01297">
    <property type="entry name" value="CDF"/>
    <property type="match status" value="1"/>
</dbReference>
<dbReference type="InterPro" id="IPR002524">
    <property type="entry name" value="Cation_efflux"/>
</dbReference>
<comment type="subcellular location">
    <subcellularLocation>
        <location evidence="1">Membrane</location>
        <topology evidence="1">Multi-pass membrane protein</topology>
    </subcellularLocation>
</comment>
<dbReference type="RefSeq" id="WP_137685098.1">
    <property type="nucleotide sequence ID" value="NZ_BIXZ01000009.1"/>
</dbReference>
<dbReference type="AlphaFoldDB" id="A0A4C2EQA3"/>
<dbReference type="PANTHER" id="PTHR45755:SF4">
    <property type="entry name" value="ZINC TRANSPORTER 7"/>
    <property type="match status" value="1"/>
</dbReference>
<feature type="compositionally biased region" description="Basic and acidic residues" evidence="7">
    <location>
        <begin position="1"/>
        <end position="18"/>
    </location>
</feature>
<evidence type="ECO:0000256" key="3">
    <source>
        <dbReference type="ARBA" id="ARBA00022692"/>
    </source>
</evidence>
<dbReference type="SUPFAM" id="SSF161111">
    <property type="entry name" value="Cation efflux protein transmembrane domain-like"/>
    <property type="match status" value="1"/>
</dbReference>
<dbReference type="PANTHER" id="PTHR45755">
    <property type="match status" value="1"/>
</dbReference>
<evidence type="ECO:0000256" key="5">
    <source>
        <dbReference type="ARBA" id="ARBA00023065"/>
    </source>
</evidence>
<dbReference type="GO" id="GO:0006882">
    <property type="term" value="P:intracellular zinc ion homeostasis"/>
    <property type="evidence" value="ECO:0007669"/>
    <property type="project" value="InterPro"/>
</dbReference>
<dbReference type="GO" id="GO:0016020">
    <property type="term" value="C:membrane"/>
    <property type="evidence" value="ECO:0007669"/>
    <property type="project" value="UniProtKB-SubCell"/>
</dbReference>
<keyword evidence="2" id="KW-0813">Transport</keyword>
<evidence type="ECO:0000256" key="1">
    <source>
        <dbReference type="ARBA" id="ARBA00004141"/>
    </source>
</evidence>